<dbReference type="PANTHER" id="PTHR32089">
    <property type="entry name" value="METHYL-ACCEPTING CHEMOTAXIS PROTEIN MCPB"/>
    <property type="match status" value="1"/>
</dbReference>
<protein>
    <submittedName>
        <fullName evidence="4">Chemotaxis protein</fullName>
    </submittedName>
</protein>
<evidence type="ECO:0000313" key="4">
    <source>
        <dbReference type="EMBL" id="PCD76755.1"/>
    </source>
</evidence>
<evidence type="ECO:0000313" key="5">
    <source>
        <dbReference type="Proteomes" id="UP000243507"/>
    </source>
</evidence>
<dbReference type="GO" id="GO:0016020">
    <property type="term" value="C:membrane"/>
    <property type="evidence" value="ECO:0007669"/>
    <property type="project" value="InterPro"/>
</dbReference>
<evidence type="ECO:0000259" key="3">
    <source>
        <dbReference type="PROSITE" id="PS50111"/>
    </source>
</evidence>
<comment type="caution">
    <text evidence="4">The sequence shown here is derived from an EMBL/GenBank/DDBJ whole genome shotgun (WGS) entry which is preliminary data.</text>
</comment>
<dbReference type="GO" id="GO:0007165">
    <property type="term" value="P:signal transduction"/>
    <property type="evidence" value="ECO:0007669"/>
    <property type="project" value="UniProtKB-KW"/>
</dbReference>
<dbReference type="Gene3D" id="1.10.287.950">
    <property type="entry name" value="Methyl-accepting chemotaxis protein"/>
    <property type="match status" value="1"/>
</dbReference>
<keyword evidence="5" id="KW-1185">Reference proteome</keyword>
<dbReference type="SMART" id="SM00283">
    <property type="entry name" value="MA"/>
    <property type="match status" value="1"/>
</dbReference>
<keyword evidence="1 2" id="KW-0807">Transducer</keyword>
<proteinExistence type="predicted"/>
<dbReference type="PANTHER" id="PTHR32089:SF112">
    <property type="entry name" value="LYSOZYME-LIKE PROTEIN-RELATED"/>
    <property type="match status" value="1"/>
</dbReference>
<dbReference type="AlphaFoldDB" id="A0A2A4CQ75"/>
<evidence type="ECO:0000256" key="1">
    <source>
        <dbReference type="ARBA" id="ARBA00023224"/>
    </source>
</evidence>
<feature type="domain" description="Methyl-accepting transducer" evidence="3">
    <location>
        <begin position="23"/>
        <end position="259"/>
    </location>
</feature>
<sequence>MNDLSRPPEAPASETLLNRVTREAVCLGRDIVEVAAVLDTLVQASEGQLAHLAEVRTAAATIEAANATVQGHADAVRGALDDTQEAVQDSVTRMRETGEDARRIAVWVQSVVGHMTEVTRTLEAVRSENAAIRSIATQINILAINAKIEAVRAGDTGRGFAVVAEAINELSRKTAGAAGGIGTAVSGLSEGIQQLRSEAESISTRADAVLDTAGETDRAMGRMTGAVSQTRGVIEAITAQSAKVAAANTRFAPAVARMASATDDTVTQIRSAQQRATALITAGETIVQDSVQLGGAIEDARMIALAKRGADEIGAAFARAITQRRITEAELFTRIYNPIPMSDPPQVLAPFTQLTDRLLPEIQEPILASDARIVFCAAVDRNGYLPTHNRKFSQPQGRDPAWNAANCRNRRIFDDRVGLRAGRSTAPFVLQIYRRDMGGGQFALMKDISAPIEVNGRHWGGFRIGYRF</sequence>
<dbReference type="EMBL" id="NTJD01000004">
    <property type="protein sequence ID" value="PCD76755.1"/>
    <property type="molecule type" value="Genomic_DNA"/>
</dbReference>
<dbReference type="OrthoDB" id="2489132at2"/>
<gene>
    <name evidence="4" type="ORF">CLN94_06515</name>
</gene>
<name>A0A2A4CQ75_9RHOB</name>
<evidence type="ECO:0000256" key="2">
    <source>
        <dbReference type="PROSITE-ProRule" id="PRU00284"/>
    </source>
</evidence>
<dbReference type="Proteomes" id="UP000243507">
    <property type="component" value="Unassembled WGS sequence"/>
</dbReference>
<dbReference type="InterPro" id="IPR004089">
    <property type="entry name" value="MCPsignal_dom"/>
</dbReference>
<accession>A0A2A4CQ75</accession>
<reference evidence="4 5" key="1">
    <citation type="submission" date="2017-09" db="EMBL/GenBank/DDBJ databases">
        <title>A multilocus sequence analysis scheme for characterization of bacteria in the genus Thioclava.</title>
        <authorList>
            <person name="Liu Y."/>
            <person name="Shao Z."/>
        </authorList>
    </citation>
    <scope>NUCLEOTIDE SEQUENCE [LARGE SCALE GENOMIC DNA]</scope>
    <source>
        <strain evidence="4 5">CAU 1312</strain>
    </source>
</reference>
<dbReference type="SUPFAM" id="SSF58104">
    <property type="entry name" value="Methyl-accepting chemotaxis protein (MCP) signaling domain"/>
    <property type="match status" value="1"/>
</dbReference>
<dbReference type="RefSeq" id="WP_096432391.1">
    <property type="nucleotide sequence ID" value="NZ_NTJD01000004.1"/>
</dbReference>
<organism evidence="4 5">
    <name type="scientific">Pseudothioclava arenosa</name>
    <dbReference type="NCBI Taxonomy" id="1795308"/>
    <lineage>
        <taxon>Bacteria</taxon>
        <taxon>Pseudomonadati</taxon>
        <taxon>Pseudomonadota</taxon>
        <taxon>Alphaproteobacteria</taxon>
        <taxon>Rhodobacterales</taxon>
        <taxon>Paracoccaceae</taxon>
        <taxon>Pseudothioclava</taxon>
    </lineage>
</organism>
<dbReference type="Pfam" id="PF00015">
    <property type="entry name" value="MCPsignal"/>
    <property type="match status" value="1"/>
</dbReference>
<dbReference type="PROSITE" id="PS50111">
    <property type="entry name" value="CHEMOTAXIS_TRANSDUC_2"/>
    <property type="match status" value="1"/>
</dbReference>